<dbReference type="CDD" id="cd17358">
    <property type="entry name" value="MFS_GLUT6_8_Class3_like"/>
    <property type="match status" value="1"/>
</dbReference>
<comment type="subcellular location">
    <subcellularLocation>
        <location evidence="1">Membrane</location>
        <topology evidence="1">Multi-pass membrane protein</topology>
    </subcellularLocation>
</comment>
<dbReference type="STRING" id="81985.R0FF45"/>
<name>R0FF45_9BRAS</name>
<evidence type="ECO:0000256" key="7">
    <source>
        <dbReference type="ARBA" id="ARBA00023136"/>
    </source>
</evidence>
<keyword evidence="7 9" id="KW-0472">Membrane</keyword>
<evidence type="ECO:0000256" key="1">
    <source>
        <dbReference type="ARBA" id="ARBA00004141"/>
    </source>
</evidence>
<feature type="transmembrane region" description="Helical" evidence="9">
    <location>
        <begin position="135"/>
        <end position="152"/>
    </location>
</feature>
<gene>
    <name evidence="11" type="ORF">CARUB_v10000845mg</name>
</gene>
<dbReference type="Pfam" id="PF00083">
    <property type="entry name" value="Sugar_tr"/>
    <property type="match status" value="1"/>
</dbReference>
<reference evidence="12" key="1">
    <citation type="journal article" date="2013" name="Nat. Genet.">
        <title>The Capsella rubella genome and the genomic consequences of rapid mating system evolution.</title>
        <authorList>
            <person name="Slotte T."/>
            <person name="Hazzouri K.M."/>
            <person name="Agren J.A."/>
            <person name="Koenig D."/>
            <person name="Maumus F."/>
            <person name="Guo Y.L."/>
            <person name="Steige K."/>
            <person name="Platts A.E."/>
            <person name="Escobar J.S."/>
            <person name="Newman L.K."/>
            <person name="Wang W."/>
            <person name="Mandakova T."/>
            <person name="Vello E."/>
            <person name="Smith L.M."/>
            <person name="Henz S.R."/>
            <person name="Steffen J."/>
            <person name="Takuno S."/>
            <person name="Brandvain Y."/>
            <person name="Coop G."/>
            <person name="Andolfatto P."/>
            <person name="Hu T.T."/>
            <person name="Blanchette M."/>
            <person name="Clark R.M."/>
            <person name="Quesneville H."/>
            <person name="Nordborg M."/>
            <person name="Gaut B.S."/>
            <person name="Lysak M.A."/>
            <person name="Jenkins J."/>
            <person name="Grimwood J."/>
            <person name="Chapman J."/>
            <person name="Prochnik S."/>
            <person name="Shu S."/>
            <person name="Rokhsar D."/>
            <person name="Schmutz J."/>
            <person name="Weigel D."/>
            <person name="Wright S.I."/>
        </authorList>
    </citation>
    <scope>NUCLEOTIDE SEQUENCE [LARGE SCALE GENOMIC DNA]</scope>
    <source>
        <strain evidence="12">cv. Monte Gargano</strain>
    </source>
</reference>
<evidence type="ECO:0000259" key="10">
    <source>
        <dbReference type="PROSITE" id="PS50850"/>
    </source>
</evidence>
<feature type="transmembrane region" description="Helical" evidence="9">
    <location>
        <begin position="76"/>
        <end position="93"/>
    </location>
</feature>
<dbReference type="GO" id="GO:0016020">
    <property type="term" value="C:membrane"/>
    <property type="evidence" value="ECO:0007669"/>
    <property type="project" value="UniProtKB-SubCell"/>
</dbReference>
<feature type="transmembrane region" description="Helical" evidence="9">
    <location>
        <begin position="164"/>
        <end position="182"/>
    </location>
</feature>
<dbReference type="FunFam" id="1.20.1250.20:FF:000043">
    <property type="entry name" value="sugar transporter ERD6-like 6"/>
    <property type="match status" value="1"/>
</dbReference>
<evidence type="ECO:0000256" key="4">
    <source>
        <dbReference type="ARBA" id="ARBA00022597"/>
    </source>
</evidence>
<dbReference type="InterPro" id="IPR020846">
    <property type="entry name" value="MFS_dom"/>
</dbReference>
<feature type="transmembrane region" description="Helical" evidence="9">
    <location>
        <begin position="408"/>
        <end position="434"/>
    </location>
</feature>
<evidence type="ECO:0000313" key="12">
    <source>
        <dbReference type="Proteomes" id="UP000029121"/>
    </source>
</evidence>
<evidence type="ECO:0000256" key="5">
    <source>
        <dbReference type="ARBA" id="ARBA00022692"/>
    </source>
</evidence>
<feature type="transmembrane region" description="Helical" evidence="9">
    <location>
        <begin position="105"/>
        <end position="123"/>
    </location>
</feature>
<dbReference type="NCBIfam" id="TIGR00879">
    <property type="entry name" value="SP"/>
    <property type="match status" value="1"/>
</dbReference>
<evidence type="ECO:0000313" key="11">
    <source>
        <dbReference type="EMBL" id="EOA20531.1"/>
    </source>
</evidence>
<evidence type="ECO:0000256" key="8">
    <source>
        <dbReference type="RuleBase" id="RU003346"/>
    </source>
</evidence>
<dbReference type="eggNOG" id="KOG0254">
    <property type="taxonomic scope" value="Eukaryota"/>
</dbReference>
<dbReference type="Proteomes" id="UP000029121">
    <property type="component" value="Unassembled WGS sequence"/>
</dbReference>
<feature type="transmembrane region" description="Helical" evidence="9">
    <location>
        <begin position="311"/>
        <end position="331"/>
    </location>
</feature>
<dbReference type="PANTHER" id="PTHR48021:SF71">
    <property type="entry name" value="SUGAR TRANSPORTER ERD6-LIKE 14"/>
    <property type="match status" value="1"/>
</dbReference>
<feature type="transmembrane region" description="Helical" evidence="9">
    <location>
        <begin position="338"/>
        <end position="360"/>
    </location>
</feature>
<keyword evidence="5 9" id="KW-0812">Transmembrane</keyword>
<feature type="transmembrane region" description="Helical" evidence="9">
    <location>
        <begin position="272"/>
        <end position="291"/>
    </location>
</feature>
<sequence length="482" mass="51931">MAEESLLQSRTEDLSNGCPNKFSSLLSEISNASTLPFVLAFTAASCGAFNNGCAVGYTAPTQSSIVKDLNLSIADFSFFGSILTVGLILGALVCGKLTDLVGRVYTIWITNILFIIGWLAIAFAEDVWLLDVGRLLQGFAGGINSYLGPIYVSEIAPKNLRGAASSFVQLFIGVGISVFYALGTFVEWRSLAILGFIPSLVVLPLLFFVPESPRWLAKVGRGKEVEAVLLSLRGAKTDVSDETAHILEYTQHVEEQEGVDGHGFFKLFQRKYVLPLTIGAVLISVPQFGGLNGYSFYTDTIFTSTGVSSDVGFILTSIVQMSGGVLGVVLVDISGRRSLVLVSQAGMFFGCLATAISFFLQKNNFWETGTPTLSLISVMVYFGSYGLGMGPIPWIIASEIYPVDVKGAAGTVCNLVCSISSWLVSYSFNFLILWSSTGTFLMFATAMCIGFVFTAKFVPETKGKSLEEIQSLFTDPPPEEIK</sequence>
<feature type="domain" description="Major facilitator superfamily (MFS) profile" evidence="10">
    <location>
        <begin position="40"/>
        <end position="462"/>
    </location>
</feature>
<evidence type="ECO:0000256" key="2">
    <source>
        <dbReference type="ARBA" id="ARBA00010992"/>
    </source>
</evidence>
<dbReference type="PROSITE" id="PS50850">
    <property type="entry name" value="MFS"/>
    <property type="match status" value="1"/>
</dbReference>
<protein>
    <recommendedName>
        <fullName evidence="10">Major facilitator superfamily (MFS) profile domain-containing protein</fullName>
    </recommendedName>
</protein>
<organism evidence="11 12">
    <name type="scientific">Capsella rubella</name>
    <dbReference type="NCBI Taxonomy" id="81985"/>
    <lineage>
        <taxon>Eukaryota</taxon>
        <taxon>Viridiplantae</taxon>
        <taxon>Streptophyta</taxon>
        <taxon>Embryophyta</taxon>
        <taxon>Tracheophyta</taxon>
        <taxon>Spermatophyta</taxon>
        <taxon>Magnoliopsida</taxon>
        <taxon>eudicotyledons</taxon>
        <taxon>Gunneridae</taxon>
        <taxon>Pentapetalae</taxon>
        <taxon>rosids</taxon>
        <taxon>malvids</taxon>
        <taxon>Brassicales</taxon>
        <taxon>Brassicaceae</taxon>
        <taxon>Camelineae</taxon>
        <taxon>Capsella</taxon>
    </lineage>
</organism>
<dbReference type="EMBL" id="KB870810">
    <property type="protein sequence ID" value="EOA20531.1"/>
    <property type="molecule type" value="Genomic_DNA"/>
</dbReference>
<dbReference type="PANTHER" id="PTHR48021">
    <property type="match status" value="1"/>
</dbReference>
<dbReference type="SUPFAM" id="SSF103473">
    <property type="entry name" value="MFS general substrate transporter"/>
    <property type="match status" value="1"/>
</dbReference>
<evidence type="ECO:0000256" key="6">
    <source>
        <dbReference type="ARBA" id="ARBA00022989"/>
    </source>
</evidence>
<dbReference type="KEGG" id="crb:17883628"/>
<dbReference type="GO" id="GO:0051119">
    <property type="term" value="F:sugar transmembrane transporter activity"/>
    <property type="evidence" value="ECO:0007669"/>
    <property type="project" value="InterPro"/>
</dbReference>
<dbReference type="InterPro" id="IPR050549">
    <property type="entry name" value="MFS_Trehalose_Transporter"/>
</dbReference>
<dbReference type="PROSITE" id="PS00217">
    <property type="entry name" value="SUGAR_TRANSPORT_2"/>
    <property type="match status" value="1"/>
</dbReference>
<evidence type="ECO:0000256" key="9">
    <source>
        <dbReference type="SAM" id="Phobius"/>
    </source>
</evidence>
<dbReference type="InterPro" id="IPR036259">
    <property type="entry name" value="MFS_trans_sf"/>
</dbReference>
<keyword evidence="6 9" id="KW-1133">Transmembrane helix</keyword>
<dbReference type="InterPro" id="IPR003663">
    <property type="entry name" value="Sugar/inositol_transpt"/>
</dbReference>
<keyword evidence="12" id="KW-1185">Reference proteome</keyword>
<comment type="similarity">
    <text evidence="2 8">Belongs to the major facilitator superfamily. Sugar transporter (TC 2.A.1.1) family.</text>
</comment>
<keyword evidence="4" id="KW-0762">Sugar transport</keyword>
<accession>R0FF45</accession>
<keyword evidence="3 8" id="KW-0813">Transport</keyword>
<dbReference type="InterPro" id="IPR044775">
    <property type="entry name" value="MFS_ERD6/Tret1-like"/>
</dbReference>
<feature type="transmembrane region" description="Helical" evidence="9">
    <location>
        <begin position="440"/>
        <end position="458"/>
    </location>
</feature>
<evidence type="ECO:0000256" key="3">
    <source>
        <dbReference type="ARBA" id="ARBA00022448"/>
    </source>
</evidence>
<feature type="transmembrane region" description="Helical" evidence="9">
    <location>
        <begin position="372"/>
        <end position="396"/>
    </location>
</feature>
<dbReference type="OrthoDB" id="508119at2759"/>
<dbReference type="AlphaFoldDB" id="R0FF45"/>
<dbReference type="InterPro" id="IPR005828">
    <property type="entry name" value="MFS_sugar_transport-like"/>
</dbReference>
<feature type="transmembrane region" description="Helical" evidence="9">
    <location>
        <begin position="188"/>
        <end position="209"/>
    </location>
</feature>
<proteinExistence type="inferred from homology"/>
<dbReference type="PRINTS" id="PR00171">
    <property type="entry name" value="SUGRTRNSPORT"/>
</dbReference>
<dbReference type="InterPro" id="IPR005829">
    <property type="entry name" value="Sugar_transporter_CS"/>
</dbReference>
<dbReference type="Gene3D" id="1.20.1250.20">
    <property type="entry name" value="MFS general substrate transporter like domains"/>
    <property type="match status" value="1"/>
</dbReference>